<evidence type="ECO:0000313" key="2">
    <source>
        <dbReference type="EMBL" id="MBD1547602.1"/>
    </source>
</evidence>
<feature type="signal peptide" evidence="1">
    <location>
        <begin position="1"/>
        <end position="21"/>
    </location>
</feature>
<proteinExistence type="predicted"/>
<dbReference type="Proteomes" id="UP000598467">
    <property type="component" value="Unassembled WGS sequence"/>
</dbReference>
<organism evidence="2 3">
    <name type="scientific">Roseibium aggregatum</name>
    <dbReference type="NCBI Taxonomy" id="187304"/>
    <lineage>
        <taxon>Bacteria</taxon>
        <taxon>Pseudomonadati</taxon>
        <taxon>Pseudomonadota</taxon>
        <taxon>Alphaproteobacteria</taxon>
        <taxon>Hyphomicrobiales</taxon>
        <taxon>Stappiaceae</taxon>
        <taxon>Roseibium</taxon>
    </lineage>
</organism>
<name>A0A926NUG4_9HYPH</name>
<evidence type="ECO:0000256" key="1">
    <source>
        <dbReference type="SAM" id="SignalP"/>
    </source>
</evidence>
<dbReference type="AlphaFoldDB" id="A0A926NUG4"/>
<protein>
    <submittedName>
        <fullName evidence="2">Uncharacterized protein</fullName>
    </submittedName>
</protein>
<evidence type="ECO:0000313" key="3">
    <source>
        <dbReference type="Proteomes" id="UP000598467"/>
    </source>
</evidence>
<gene>
    <name evidence="2" type="ORF">HK439_15145</name>
</gene>
<reference evidence="2" key="1">
    <citation type="submission" date="2020-05" db="EMBL/GenBank/DDBJ databases">
        <title>Identification of trans-AT polyketide cluster in two marine bacteria, producers of a novel glutaramide-containing polyketide sesbanimide D and analogs.</title>
        <authorList>
            <person name="Kacar D."/>
            <person name="Rodriguez P."/>
            <person name="Canedo L."/>
            <person name="Gonzalez E."/>
            <person name="Galan B."/>
            <person name="De La Calle F."/>
            <person name="Garcia J.L."/>
        </authorList>
    </citation>
    <scope>NUCLEOTIDE SEQUENCE</scope>
    <source>
        <strain evidence="2">PHM038</strain>
    </source>
</reference>
<sequence>MTIRLIRRLLIAFAISGYSLAAVGGLHATELTPPSAASAANNSPGAPYTPLRQPNAAPMSIAQLGRPGMPEEVARGDECPVGSGAYCSDESPYCFLCRGEYACCWTSEVWRCCQ</sequence>
<accession>A0A926NUG4</accession>
<dbReference type="RefSeq" id="WP_190292360.1">
    <property type="nucleotide sequence ID" value="NZ_JABFCZ010000016.1"/>
</dbReference>
<feature type="chain" id="PRO_5036930575" evidence="1">
    <location>
        <begin position="22"/>
        <end position="114"/>
    </location>
</feature>
<keyword evidence="1" id="KW-0732">Signal</keyword>
<comment type="caution">
    <text evidence="2">The sequence shown here is derived from an EMBL/GenBank/DDBJ whole genome shotgun (WGS) entry which is preliminary data.</text>
</comment>
<dbReference type="EMBL" id="JABFCZ010000016">
    <property type="protein sequence ID" value="MBD1547602.1"/>
    <property type="molecule type" value="Genomic_DNA"/>
</dbReference>